<dbReference type="Gene3D" id="3.40.50.1820">
    <property type="entry name" value="alpha/beta hydrolase"/>
    <property type="match status" value="1"/>
</dbReference>
<keyword evidence="2" id="KW-1185">Reference proteome</keyword>
<dbReference type="AlphaFoldDB" id="A0A1Y0CE59"/>
<evidence type="ECO:0000313" key="2">
    <source>
        <dbReference type="Proteomes" id="UP000195331"/>
    </source>
</evidence>
<dbReference type="Gene3D" id="1.10.10.1120">
    <property type="entry name" value="Lysin B, C-terminal linker domain"/>
    <property type="match status" value="1"/>
</dbReference>
<sequence length="240" mass="26235">MKPWLFTVHGTGQPDPLGSGLPADTARAVLDLYQWQPIGNYPATAFPMWPSILQGVAELIAQINGKAGKFALAGYSQGAVVVGQVLKHHIMDPKGSLHHRLGDLTKVVFWGNPMRQPGIQAFDEWIHPIAPPDTGGILEDRLEGLDTAPFQVRDYAHEQDMYASCPFDDMGEDERAIAKIIMWNNVLGGSDSILAQIFELVQRPIPETIAMFKAIVDAGGFFTSTAHGYNIGPAIDFLRS</sequence>
<dbReference type="Proteomes" id="UP000195331">
    <property type="component" value="Chromosome"/>
</dbReference>
<reference evidence="1 2" key="1">
    <citation type="submission" date="2017-04" db="EMBL/GenBank/DDBJ databases">
        <title>Whole Genome Sequence of 1,4-Dioxane Degrading Bacterium Mycobacterium dioxanotrophicus PH-06.</title>
        <authorList>
            <person name="He Y."/>
        </authorList>
    </citation>
    <scope>NUCLEOTIDE SEQUENCE [LARGE SCALE GENOMIC DNA]</scope>
    <source>
        <strain evidence="1 2">PH-06</strain>
    </source>
</reference>
<organism evidence="1 2">
    <name type="scientific">Mycobacterium dioxanotrophicus</name>
    <dbReference type="NCBI Taxonomy" id="482462"/>
    <lineage>
        <taxon>Bacteria</taxon>
        <taxon>Bacillati</taxon>
        <taxon>Actinomycetota</taxon>
        <taxon>Actinomycetes</taxon>
        <taxon>Mycobacteriales</taxon>
        <taxon>Mycobacteriaceae</taxon>
        <taxon>Mycobacterium</taxon>
    </lineage>
</organism>
<dbReference type="KEGG" id="mdx:BTO20_11560"/>
<evidence type="ECO:0000313" key="1">
    <source>
        <dbReference type="EMBL" id="ART73560.1"/>
    </source>
</evidence>
<protein>
    <submittedName>
        <fullName evidence="1">Uncharacterized protein</fullName>
    </submittedName>
</protein>
<dbReference type="EMBL" id="CP020809">
    <property type="protein sequence ID" value="ART73560.1"/>
    <property type="molecule type" value="Genomic_DNA"/>
</dbReference>
<dbReference type="SUPFAM" id="SSF53474">
    <property type="entry name" value="alpha/beta-Hydrolases"/>
    <property type="match status" value="1"/>
</dbReference>
<accession>A0A1Y0CE59</accession>
<dbReference type="InterPro" id="IPR029058">
    <property type="entry name" value="AB_hydrolase_fold"/>
</dbReference>
<gene>
    <name evidence="1" type="ORF">BTO20_11560</name>
</gene>
<proteinExistence type="predicted"/>
<name>A0A1Y0CE59_9MYCO</name>
<dbReference type="InterPro" id="IPR041855">
    <property type="entry name" value="Lysin_B_C_ter"/>
</dbReference>